<keyword evidence="3 4" id="KW-0998">Cell outer membrane</keyword>
<dbReference type="InterPro" id="IPR018391">
    <property type="entry name" value="PQQ_b-propeller_rpt"/>
</dbReference>
<dbReference type="AlphaFoldDB" id="A0A7Y6NN35"/>
<dbReference type="Pfam" id="PF13360">
    <property type="entry name" value="PQQ_2"/>
    <property type="match status" value="1"/>
</dbReference>
<dbReference type="InterPro" id="IPR002372">
    <property type="entry name" value="PQQ_rpt_dom"/>
</dbReference>
<evidence type="ECO:0000256" key="1">
    <source>
        <dbReference type="ARBA" id="ARBA00022729"/>
    </source>
</evidence>
<comment type="function">
    <text evidence="4">Part of the outer membrane protein assembly complex, which is involved in assembly and insertion of beta-barrel proteins into the outer membrane.</text>
</comment>
<dbReference type="Proteomes" id="UP000529637">
    <property type="component" value="Unassembled WGS sequence"/>
</dbReference>
<dbReference type="HAMAP" id="MF_00923">
    <property type="entry name" value="OM_assembly_BamB"/>
    <property type="match status" value="1"/>
</dbReference>
<reference evidence="7 8" key="1">
    <citation type="submission" date="2020-06" db="EMBL/GenBank/DDBJ databases">
        <title>Schlegella sp. ID0723 isolated from air conditioner.</title>
        <authorList>
            <person name="Kim D.Y."/>
            <person name="Kim D.-U."/>
        </authorList>
    </citation>
    <scope>NUCLEOTIDE SEQUENCE [LARGE SCALE GENOMIC DNA]</scope>
    <source>
        <strain evidence="7 8">ID0723</strain>
    </source>
</reference>
<dbReference type="InterPro" id="IPR011047">
    <property type="entry name" value="Quinoprotein_ADH-like_sf"/>
</dbReference>
<comment type="caution">
    <text evidence="7">The sequence shown here is derived from an EMBL/GenBank/DDBJ whole genome shotgun (WGS) entry which is preliminary data.</text>
</comment>
<dbReference type="EMBL" id="JABWMJ010000004">
    <property type="protein sequence ID" value="NUZ06195.1"/>
    <property type="molecule type" value="Genomic_DNA"/>
</dbReference>
<keyword evidence="1 4" id="KW-0732">Signal</keyword>
<feature type="region of interest" description="Disordered" evidence="5">
    <location>
        <begin position="1"/>
        <end position="21"/>
    </location>
</feature>
<dbReference type="PANTHER" id="PTHR34512:SF30">
    <property type="entry name" value="OUTER MEMBRANE PROTEIN ASSEMBLY FACTOR BAMB"/>
    <property type="match status" value="1"/>
</dbReference>
<dbReference type="InterPro" id="IPR015943">
    <property type="entry name" value="WD40/YVTN_repeat-like_dom_sf"/>
</dbReference>
<dbReference type="InterPro" id="IPR017687">
    <property type="entry name" value="BamB"/>
</dbReference>
<evidence type="ECO:0000256" key="2">
    <source>
        <dbReference type="ARBA" id="ARBA00023136"/>
    </source>
</evidence>
<name>A0A7Y6NN35_9BURK</name>
<dbReference type="SMART" id="SM00564">
    <property type="entry name" value="PQQ"/>
    <property type="match status" value="4"/>
</dbReference>
<evidence type="ECO:0000256" key="4">
    <source>
        <dbReference type="HAMAP-Rule" id="MF_00923"/>
    </source>
</evidence>
<dbReference type="GO" id="GO:0051205">
    <property type="term" value="P:protein insertion into membrane"/>
    <property type="evidence" value="ECO:0007669"/>
    <property type="project" value="UniProtKB-UniRule"/>
</dbReference>
<comment type="similarity">
    <text evidence="4">Belongs to the BamB family.</text>
</comment>
<dbReference type="Gene3D" id="2.130.10.10">
    <property type="entry name" value="YVTN repeat-like/Quinoprotein amine dehydrogenase"/>
    <property type="match status" value="1"/>
</dbReference>
<evidence type="ECO:0000256" key="5">
    <source>
        <dbReference type="SAM" id="MobiDB-lite"/>
    </source>
</evidence>
<dbReference type="GO" id="GO:0009279">
    <property type="term" value="C:cell outer membrane"/>
    <property type="evidence" value="ECO:0007669"/>
    <property type="project" value="UniProtKB-SubCell"/>
</dbReference>
<evidence type="ECO:0000256" key="3">
    <source>
        <dbReference type="ARBA" id="ARBA00023237"/>
    </source>
</evidence>
<evidence type="ECO:0000259" key="6">
    <source>
        <dbReference type="Pfam" id="PF13360"/>
    </source>
</evidence>
<dbReference type="PANTHER" id="PTHR34512">
    <property type="entry name" value="CELL SURFACE PROTEIN"/>
    <property type="match status" value="1"/>
</dbReference>
<organism evidence="7 8">
    <name type="scientific">Piscinibacter koreensis</name>
    <dbReference type="NCBI Taxonomy" id="2742824"/>
    <lineage>
        <taxon>Bacteria</taxon>
        <taxon>Pseudomonadati</taxon>
        <taxon>Pseudomonadota</taxon>
        <taxon>Betaproteobacteria</taxon>
        <taxon>Burkholderiales</taxon>
        <taxon>Sphaerotilaceae</taxon>
        <taxon>Piscinibacter</taxon>
    </lineage>
</organism>
<sequence length="363" mass="37105">MAAGLVAGCGSSPQRPAPRPLAPLGAAKVDVRPAWNQQIGPVQFPLVVAVNGNVATVAASDGSVHAIDADSGRALWRANVGAKLGAGVGSDGRSAAVVTQTGELVVLENGSVKWRRAVGARVATPPLVAGERVFVLAVDRSVHAFDGSDGHKLWSVQRPGDPLNLLQAGVLLAVKDTLVVGQGPRLAGLDPSNGGVRWEAPIGSPRGANEVERLADLVGPVVRAGDVVCARSFQAAVGCVDADRGVTAWARNVGGTDAVGGDATLLFGADASDRMTAWRLPTGDVAWTSESLLYRGVGAPAAIGGSVVYGDEQGTLHWLARDNGEAQQRLATDGSPIQVRPAVVGSTLIVVTRNGGVYAFRSP</sequence>
<proteinExistence type="inferred from homology"/>
<feature type="domain" description="Pyrrolo-quinoline quinone repeat" evidence="6">
    <location>
        <begin position="61"/>
        <end position="288"/>
    </location>
</feature>
<gene>
    <name evidence="4 7" type="primary">bamB</name>
    <name evidence="7" type="ORF">HQN59_10530</name>
</gene>
<comment type="subunit">
    <text evidence="4">Part of the Bam complex.</text>
</comment>
<keyword evidence="8" id="KW-1185">Reference proteome</keyword>
<dbReference type="GO" id="GO:0043165">
    <property type="term" value="P:Gram-negative-bacterium-type cell outer membrane assembly"/>
    <property type="evidence" value="ECO:0007669"/>
    <property type="project" value="UniProtKB-UniRule"/>
</dbReference>
<dbReference type="NCBIfam" id="TIGR03300">
    <property type="entry name" value="assembly_YfgL"/>
    <property type="match status" value="1"/>
</dbReference>
<protein>
    <recommendedName>
        <fullName evidence="4">Outer membrane protein assembly factor BamB</fullName>
    </recommendedName>
</protein>
<dbReference type="SUPFAM" id="SSF50998">
    <property type="entry name" value="Quinoprotein alcohol dehydrogenase-like"/>
    <property type="match status" value="1"/>
</dbReference>
<comment type="subcellular location">
    <subcellularLocation>
        <location evidence="4">Cell outer membrane</location>
    </subcellularLocation>
</comment>
<keyword evidence="2 4" id="KW-0472">Membrane</keyword>
<evidence type="ECO:0000313" key="7">
    <source>
        <dbReference type="EMBL" id="NUZ06195.1"/>
    </source>
</evidence>
<evidence type="ECO:0000313" key="8">
    <source>
        <dbReference type="Proteomes" id="UP000529637"/>
    </source>
</evidence>
<accession>A0A7Y6NN35</accession>